<evidence type="ECO:0000313" key="2">
    <source>
        <dbReference type="Proteomes" id="UP000004682"/>
    </source>
</evidence>
<dbReference type="Proteomes" id="UP000004682">
    <property type="component" value="Unassembled WGS sequence"/>
</dbReference>
<gene>
    <name evidence="1" type="ORF">A33K_12753</name>
</gene>
<name>A0ABN0GA61_9BURK</name>
<sequence length="121" mass="14044">MRDVARTAARRNDRGKIRSCREPNKACASFVLKIVFDRARRTACERSPRPIRGRAYRERIECRANVIASCVTVSCMKARGFCRRRPCELHDSRSLIESHAKKQWAAFDRDLKDHLPIMLSI</sequence>
<keyword evidence="2" id="KW-1185">Reference proteome</keyword>
<protein>
    <submittedName>
        <fullName evidence="1">Uncharacterized protein</fullName>
    </submittedName>
</protein>
<evidence type="ECO:0000313" key="1">
    <source>
        <dbReference type="EMBL" id="EIP89174.1"/>
    </source>
</evidence>
<proteinExistence type="predicted"/>
<accession>A0ABN0GA61</accession>
<organism evidence="1 2">
    <name type="scientific">Burkholderia humptydooensis MSMB43</name>
    <dbReference type="NCBI Taxonomy" id="441157"/>
    <lineage>
        <taxon>Bacteria</taxon>
        <taxon>Pseudomonadati</taxon>
        <taxon>Pseudomonadota</taxon>
        <taxon>Betaproteobacteria</taxon>
        <taxon>Burkholderiales</taxon>
        <taxon>Burkholderiaceae</taxon>
        <taxon>Burkholderia</taxon>
        <taxon>pseudomallei group</taxon>
    </lineage>
</organism>
<dbReference type="EMBL" id="JH692061">
    <property type="protein sequence ID" value="EIP89174.1"/>
    <property type="molecule type" value="Genomic_DNA"/>
</dbReference>
<reference evidence="2" key="1">
    <citation type="journal article" date="2012" name="J. Bacteriol.">
        <title>Revised Genome Sequence of Burkholderia thailandensis MSMB43 with Improved Annotation.</title>
        <authorList>
            <person name="Zhuo Y."/>
            <person name="Liu L."/>
            <person name="Wang Q."/>
            <person name="Liu X."/>
            <person name="Ren B."/>
            <person name="Liu M."/>
            <person name="Ni P."/>
            <person name="Cheng Y.Q."/>
            <person name="Zhang L."/>
        </authorList>
    </citation>
    <scope>NUCLEOTIDE SEQUENCE [LARGE SCALE GENOMIC DNA]</scope>
    <source>
        <strain evidence="2">MSMB43</strain>
    </source>
</reference>